<feature type="domain" description="DUF2231" evidence="2">
    <location>
        <begin position="5"/>
        <end position="140"/>
    </location>
</feature>
<organism evidence="3 4">
    <name type="scientific">Nocardioides marinus</name>
    <dbReference type="NCBI Taxonomy" id="374514"/>
    <lineage>
        <taxon>Bacteria</taxon>
        <taxon>Bacillati</taxon>
        <taxon>Actinomycetota</taxon>
        <taxon>Actinomycetes</taxon>
        <taxon>Propionibacteriales</taxon>
        <taxon>Nocardioidaceae</taxon>
        <taxon>Nocardioides</taxon>
    </lineage>
</organism>
<gene>
    <name evidence="3" type="ORF">BKA05_001084</name>
</gene>
<evidence type="ECO:0000313" key="4">
    <source>
        <dbReference type="Proteomes" id="UP000537326"/>
    </source>
</evidence>
<feature type="transmembrane region" description="Helical" evidence="1">
    <location>
        <begin position="112"/>
        <end position="132"/>
    </location>
</feature>
<keyword evidence="1" id="KW-1133">Transmembrane helix</keyword>
<feature type="transmembrane region" description="Helical" evidence="1">
    <location>
        <begin position="39"/>
        <end position="59"/>
    </location>
</feature>
<comment type="caution">
    <text evidence="3">The sequence shown here is derived from an EMBL/GenBank/DDBJ whole genome shotgun (WGS) entry which is preliminary data.</text>
</comment>
<accession>A0A7Y9YD11</accession>
<feature type="transmembrane region" description="Helical" evidence="1">
    <location>
        <begin position="12"/>
        <end position="32"/>
    </location>
</feature>
<evidence type="ECO:0000313" key="3">
    <source>
        <dbReference type="EMBL" id="NYI09569.1"/>
    </source>
</evidence>
<dbReference type="Proteomes" id="UP000537326">
    <property type="component" value="Unassembled WGS sequence"/>
</dbReference>
<sequence>MEINGMPAHALLVHGAVVFGPVAGLLAVAYAVPALRERLRGVTLVTAVLAAVFVVLAYLSGDSYLEDNPALSNIPAVDTHEDRAAFALWVTLAFSALAVAATTLRTGRAARVLPLLAAVGGVATVVAVALTGDAGAQAVWGG</sequence>
<keyword evidence="1" id="KW-0812">Transmembrane</keyword>
<evidence type="ECO:0000259" key="2">
    <source>
        <dbReference type="Pfam" id="PF09990"/>
    </source>
</evidence>
<dbReference type="Pfam" id="PF09990">
    <property type="entry name" value="DUF2231"/>
    <property type="match status" value="1"/>
</dbReference>
<proteinExistence type="predicted"/>
<dbReference type="EMBL" id="JACBZI010000001">
    <property type="protein sequence ID" value="NYI09569.1"/>
    <property type="molecule type" value="Genomic_DNA"/>
</dbReference>
<protein>
    <recommendedName>
        <fullName evidence="2">DUF2231 domain-containing protein</fullName>
    </recommendedName>
</protein>
<feature type="transmembrane region" description="Helical" evidence="1">
    <location>
        <begin position="86"/>
        <end position="105"/>
    </location>
</feature>
<reference evidence="3 4" key="1">
    <citation type="submission" date="2020-07" db="EMBL/GenBank/DDBJ databases">
        <title>Sequencing the genomes of 1000 actinobacteria strains.</title>
        <authorList>
            <person name="Klenk H.-P."/>
        </authorList>
    </citation>
    <scope>NUCLEOTIDE SEQUENCE [LARGE SCALE GENOMIC DNA]</scope>
    <source>
        <strain evidence="3 4">DSM 18248</strain>
    </source>
</reference>
<dbReference type="RefSeq" id="WP_179530521.1">
    <property type="nucleotide sequence ID" value="NZ_BAAAPP010000012.1"/>
</dbReference>
<dbReference type="InterPro" id="IPR019251">
    <property type="entry name" value="DUF2231_TM"/>
</dbReference>
<keyword evidence="1" id="KW-0472">Membrane</keyword>
<keyword evidence="4" id="KW-1185">Reference proteome</keyword>
<evidence type="ECO:0000256" key="1">
    <source>
        <dbReference type="SAM" id="Phobius"/>
    </source>
</evidence>
<name>A0A7Y9YD11_9ACTN</name>
<dbReference type="AlphaFoldDB" id="A0A7Y9YD11"/>